<evidence type="ECO:0000313" key="3">
    <source>
        <dbReference type="Proteomes" id="UP000274822"/>
    </source>
</evidence>
<dbReference type="AlphaFoldDB" id="A0A433PID3"/>
<feature type="non-terminal residue" evidence="2">
    <location>
        <position position="138"/>
    </location>
</feature>
<evidence type="ECO:0000313" key="2">
    <source>
        <dbReference type="EMBL" id="RUS17323.1"/>
    </source>
</evidence>
<name>A0A433PID3_9FUNG</name>
<sequence>MLQIAPEVDEYFDRKSSCWNILEYLDHYASESFQTKINRYLKSLKLIGESETGELGPTVNQRKNGKRTVKRTPPILYIYIGQDFMAALLNQLDTFMAAPLKQLMVDDVNKELGINLGQKRSRGPAHGDENDESDSNES</sequence>
<proteinExistence type="predicted"/>
<accession>A0A433PID3</accession>
<organism evidence="2 3">
    <name type="scientific">Jimgerdemannia flammicorona</name>
    <dbReference type="NCBI Taxonomy" id="994334"/>
    <lineage>
        <taxon>Eukaryota</taxon>
        <taxon>Fungi</taxon>
        <taxon>Fungi incertae sedis</taxon>
        <taxon>Mucoromycota</taxon>
        <taxon>Mucoromycotina</taxon>
        <taxon>Endogonomycetes</taxon>
        <taxon>Endogonales</taxon>
        <taxon>Endogonaceae</taxon>
        <taxon>Jimgerdemannia</taxon>
    </lineage>
</organism>
<dbReference type="Proteomes" id="UP000274822">
    <property type="component" value="Unassembled WGS sequence"/>
</dbReference>
<feature type="region of interest" description="Disordered" evidence="1">
    <location>
        <begin position="115"/>
        <end position="138"/>
    </location>
</feature>
<keyword evidence="3" id="KW-1185">Reference proteome</keyword>
<dbReference type="EMBL" id="RBNJ01023219">
    <property type="protein sequence ID" value="RUS17323.1"/>
    <property type="molecule type" value="Genomic_DNA"/>
</dbReference>
<comment type="caution">
    <text evidence="2">The sequence shown here is derived from an EMBL/GenBank/DDBJ whole genome shotgun (WGS) entry which is preliminary data.</text>
</comment>
<feature type="compositionally biased region" description="Acidic residues" evidence="1">
    <location>
        <begin position="129"/>
        <end position="138"/>
    </location>
</feature>
<protein>
    <submittedName>
        <fullName evidence="2">Uncharacterized protein</fullName>
    </submittedName>
</protein>
<gene>
    <name evidence="2" type="ORF">BC938DRAFT_476293</name>
</gene>
<evidence type="ECO:0000256" key="1">
    <source>
        <dbReference type="SAM" id="MobiDB-lite"/>
    </source>
</evidence>
<reference evidence="2 3" key="1">
    <citation type="journal article" date="2018" name="New Phytol.">
        <title>Phylogenomics of Endogonaceae and evolution of mycorrhizas within Mucoromycota.</title>
        <authorList>
            <person name="Chang Y."/>
            <person name="Desiro A."/>
            <person name="Na H."/>
            <person name="Sandor L."/>
            <person name="Lipzen A."/>
            <person name="Clum A."/>
            <person name="Barry K."/>
            <person name="Grigoriev I.V."/>
            <person name="Martin F.M."/>
            <person name="Stajich J.E."/>
            <person name="Smith M.E."/>
            <person name="Bonito G."/>
            <person name="Spatafora J.W."/>
        </authorList>
    </citation>
    <scope>NUCLEOTIDE SEQUENCE [LARGE SCALE GENOMIC DNA]</scope>
    <source>
        <strain evidence="2 3">AD002</strain>
    </source>
</reference>